<accession>A0A1J6IIZ5</accession>
<organism evidence="1 2">
    <name type="scientific">Brucella cytisi</name>
    <dbReference type="NCBI Taxonomy" id="407152"/>
    <lineage>
        <taxon>Bacteria</taxon>
        <taxon>Pseudomonadati</taxon>
        <taxon>Pseudomonadota</taxon>
        <taxon>Alphaproteobacteria</taxon>
        <taxon>Hyphomicrobiales</taxon>
        <taxon>Brucellaceae</taxon>
        <taxon>Brucella/Ochrobactrum group</taxon>
        <taxon>Brucella</taxon>
    </lineage>
</organism>
<keyword evidence="2" id="KW-1185">Reference proteome</keyword>
<sequence length="63" mass="7475">MVEKPISTNFSASAIVRLNTIKDRVQFSPAMQLKCSYTGWNLNEYHSIILHKFQYFLKIIEFY</sequence>
<reference evidence="1 2" key="1">
    <citation type="submission" date="2016-10" db="EMBL/GenBank/DDBJ databases">
        <title>The Draft Genome Sequence of the Potato Rhizosphere Bacteria Ochrobactrum sp. IPA7.2.</title>
        <authorList>
            <person name="Gogoleva N.E."/>
            <person name="Khlopko Y.A."/>
            <person name="Burygin G.L."/>
            <person name="Plotnikov A.O."/>
        </authorList>
    </citation>
    <scope>NUCLEOTIDE SEQUENCE [LARGE SCALE GENOMIC DNA]</scope>
    <source>
        <strain evidence="1 2">IPA7.2</strain>
    </source>
</reference>
<dbReference type="AlphaFoldDB" id="A0A1J6IIZ5"/>
<dbReference type="Proteomes" id="UP000182985">
    <property type="component" value="Unassembled WGS sequence"/>
</dbReference>
<protein>
    <submittedName>
        <fullName evidence="1">Uncharacterized protein</fullName>
    </submittedName>
</protein>
<evidence type="ECO:0000313" key="2">
    <source>
        <dbReference type="Proteomes" id="UP000182985"/>
    </source>
</evidence>
<dbReference type="EMBL" id="MOEC01000002">
    <property type="protein sequence ID" value="OIS95088.1"/>
    <property type="molecule type" value="Genomic_DNA"/>
</dbReference>
<proteinExistence type="predicted"/>
<evidence type="ECO:0000313" key="1">
    <source>
        <dbReference type="EMBL" id="OIS95088.1"/>
    </source>
</evidence>
<gene>
    <name evidence="1" type="ORF">BLA27_03655</name>
</gene>
<name>A0A1J6IIZ5_9HYPH</name>
<comment type="caution">
    <text evidence="1">The sequence shown here is derived from an EMBL/GenBank/DDBJ whole genome shotgun (WGS) entry which is preliminary data.</text>
</comment>